<organism evidence="1">
    <name type="scientific">uncultured Thermomicrobiales bacterium</name>
    <dbReference type="NCBI Taxonomy" id="1645740"/>
    <lineage>
        <taxon>Bacteria</taxon>
        <taxon>Pseudomonadati</taxon>
        <taxon>Thermomicrobiota</taxon>
        <taxon>Thermomicrobia</taxon>
        <taxon>Thermomicrobiales</taxon>
        <taxon>environmental samples</taxon>
    </lineage>
</organism>
<accession>A0A6J4VIQ8</accession>
<evidence type="ECO:0000313" key="1">
    <source>
        <dbReference type="EMBL" id="CAA9578463.1"/>
    </source>
</evidence>
<proteinExistence type="predicted"/>
<dbReference type="InterPro" id="IPR042226">
    <property type="entry name" value="eFR1_2_sf"/>
</dbReference>
<dbReference type="Gene3D" id="3.30.1330.30">
    <property type="match status" value="1"/>
</dbReference>
<dbReference type="PANTHER" id="PTHR10113">
    <property type="entry name" value="PEPTIDE CHAIN RELEASE FACTOR SUBUNIT 1"/>
    <property type="match status" value="1"/>
</dbReference>
<dbReference type="SUPFAM" id="SSF53137">
    <property type="entry name" value="Translational machinery components"/>
    <property type="match status" value="1"/>
</dbReference>
<reference evidence="1" key="1">
    <citation type="submission" date="2020-02" db="EMBL/GenBank/DDBJ databases">
        <authorList>
            <person name="Meier V. D."/>
        </authorList>
    </citation>
    <scope>NUCLEOTIDE SEQUENCE</scope>
    <source>
        <strain evidence="1">AVDCRST_MAG88</strain>
    </source>
</reference>
<dbReference type="SUPFAM" id="SSF55315">
    <property type="entry name" value="L30e-like"/>
    <property type="match status" value="1"/>
</dbReference>
<dbReference type="InterPro" id="IPR004403">
    <property type="entry name" value="Peptide_chain-rel_eRF1/aRF1"/>
</dbReference>
<protein>
    <submittedName>
        <fullName evidence="1">Uncharacterized protein</fullName>
    </submittedName>
</protein>
<gene>
    <name evidence="1" type="ORF">AVDCRST_MAG88-3053</name>
</gene>
<dbReference type="EMBL" id="CADCWM010000736">
    <property type="protein sequence ID" value="CAA9578463.1"/>
    <property type="molecule type" value="Genomic_DNA"/>
</dbReference>
<sequence>MITAEQLEQLKAFDGAAPVLSVYLNVPPSLQPERAYIATFKTLAQEVRAGLGAPRQELMAPEVEAVGAWLEREAPEGQGFVAFSCQPAGLWQIAFLPVAVKDHVAFEEAPHLTPLLDIFDEYERYGVVIVDQEQARLLTVHLGQVEGDQRFRDDVDVTDEHTGWDEGKYERQHDDHVHRHFKHVAQRLEVLHRRRPFDRLIVGGPQAAATGLQSVLSGPLAERLAGTFNVDIDMPASEVLARTLVVAEQAEREGETQIVARLFDLAAPDGRAIHGVSNTLRAVWNAAVQTLVVAEGVSLPGGECTNCGRLEAGNAVACPSCHGATRPVGDVVSWAVDRTLQQAGDVEIVHGDAATRLLEEGEGMGALLRFGQDRLA</sequence>
<name>A0A6J4VIQ8_9BACT</name>
<dbReference type="InterPro" id="IPR029064">
    <property type="entry name" value="Ribosomal_eL30-like_sf"/>
</dbReference>
<dbReference type="AlphaFoldDB" id="A0A6J4VIQ8"/>
<dbReference type="Pfam" id="PF18854">
    <property type="entry name" value="baeRF_family10"/>
    <property type="match status" value="1"/>
</dbReference>
<dbReference type="Gene3D" id="3.30.420.60">
    <property type="entry name" value="eRF1 domain 2"/>
    <property type="match status" value="1"/>
</dbReference>
<dbReference type="GO" id="GO:0003747">
    <property type="term" value="F:translation release factor activity"/>
    <property type="evidence" value="ECO:0007669"/>
    <property type="project" value="InterPro"/>
</dbReference>
<dbReference type="InterPro" id="IPR041202">
    <property type="entry name" value="BaeRF_family10"/>
</dbReference>